<dbReference type="GO" id="GO:0046168">
    <property type="term" value="P:glycerol-3-phosphate catabolic process"/>
    <property type="evidence" value="ECO:0007669"/>
    <property type="project" value="TreeGrafter"/>
</dbReference>
<comment type="catalytic activity">
    <reaction evidence="6">
        <text>a quinone + sn-glycerol 3-phosphate = dihydroxyacetone phosphate + a quinol</text>
        <dbReference type="Rhea" id="RHEA:18977"/>
        <dbReference type="ChEBI" id="CHEBI:24646"/>
        <dbReference type="ChEBI" id="CHEBI:57597"/>
        <dbReference type="ChEBI" id="CHEBI:57642"/>
        <dbReference type="ChEBI" id="CHEBI:132124"/>
        <dbReference type="EC" id="1.1.5.3"/>
    </reaction>
</comment>
<reference evidence="9 10" key="1">
    <citation type="journal article" date="2005" name="Genome Res.">
        <title>Coping with cold: the genome of the versatile marine Antarctica bacterium Pseudoalteromonas haloplanktis TAC125.</title>
        <authorList>
            <person name="Medigue C."/>
            <person name="Krin E."/>
            <person name="Pascal G."/>
            <person name="Barbe V."/>
            <person name="Bernsel A."/>
            <person name="Bertin P."/>
            <person name="Cheung F."/>
            <person name="Cruveiller S."/>
            <person name="Damico S."/>
            <person name="Duilio A."/>
            <person name="Fang G."/>
            <person name="Feller G."/>
            <person name="Mangenot S."/>
            <person name="Marino G."/>
            <person name="Nilsson J."/>
            <person name="Parilli E."/>
            <person name="Rocha E."/>
            <person name="Rouy Z."/>
            <person name="Sekowska A."/>
            <person name="Tutino M.L."/>
            <person name="Vallenet D."/>
            <person name="von Heijne G."/>
            <person name="Danchin A."/>
        </authorList>
    </citation>
    <scope>NUCLEOTIDE SEQUENCE [LARGE SCALE GENOMIC DNA]</scope>
    <source>
        <strain evidence="10">TAC 125</strain>
    </source>
</reference>
<dbReference type="InterPro" id="IPR036188">
    <property type="entry name" value="FAD/NAD-bd_sf"/>
</dbReference>
<dbReference type="Gene3D" id="3.50.50.60">
    <property type="entry name" value="FAD/NAD(P)-binding domain"/>
    <property type="match status" value="1"/>
</dbReference>
<dbReference type="PROSITE" id="PS00978">
    <property type="entry name" value="FAD_G3PDH_2"/>
    <property type="match status" value="1"/>
</dbReference>
<dbReference type="NCBIfam" id="NF008899">
    <property type="entry name" value="PRK12266.1"/>
    <property type="match status" value="1"/>
</dbReference>
<proteinExistence type="inferred from homology"/>
<dbReference type="InterPro" id="IPR038299">
    <property type="entry name" value="DAO_C_sf"/>
</dbReference>
<feature type="domain" description="FAD dependent oxidoreductase" evidence="7">
    <location>
        <begin position="20"/>
        <end position="373"/>
    </location>
</feature>
<keyword evidence="5 6" id="KW-0560">Oxidoreductase</keyword>
<dbReference type="GO" id="GO:0009331">
    <property type="term" value="C:glycerol-3-phosphate dehydrogenase (FAD) complex"/>
    <property type="evidence" value="ECO:0007669"/>
    <property type="project" value="UniProtKB-UniRule"/>
</dbReference>
<gene>
    <name evidence="9" type="primary">glpD</name>
    <name evidence="9" type="ordered locus">PSHAa0189</name>
</gene>
<evidence type="ECO:0000256" key="6">
    <source>
        <dbReference type="RuleBase" id="RU361217"/>
    </source>
</evidence>
<dbReference type="BioCyc" id="PHAL326442:PSHA_RS00950-MONOMER"/>
<organism evidence="9 10">
    <name type="scientific">Pseudoalteromonas translucida (strain TAC 125)</name>
    <dbReference type="NCBI Taxonomy" id="326442"/>
    <lineage>
        <taxon>Bacteria</taxon>
        <taxon>Pseudomonadati</taxon>
        <taxon>Pseudomonadota</taxon>
        <taxon>Gammaproteobacteria</taxon>
        <taxon>Alteromonadales</taxon>
        <taxon>Pseudoalteromonadaceae</taxon>
        <taxon>Pseudoalteromonas</taxon>
    </lineage>
</organism>
<dbReference type="EMBL" id="CR954246">
    <property type="protein sequence ID" value="CAI85292.1"/>
    <property type="molecule type" value="Genomic_DNA"/>
</dbReference>
<feature type="domain" description="Alpha-glycerophosphate oxidase C-terminal" evidence="8">
    <location>
        <begin position="396"/>
        <end position="495"/>
    </location>
</feature>
<dbReference type="KEGG" id="pha:PSHAa0189"/>
<keyword evidence="10" id="KW-1185">Reference proteome</keyword>
<dbReference type="eggNOG" id="COG0578">
    <property type="taxonomic scope" value="Bacteria"/>
</dbReference>
<dbReference type="NCBIfam" id="NF009906">
    <property type="entry name" value="PRK13369.1"/>
    <property type="match status" value="1"/>
</dbReference>
<evidence type="ECO:0000256" key="4">
    <source>
        <dbReference type="ARBA" id="ARBA00022827"/>
    </source>
</evidence>
<dbReference type="Gene3D" id="1.10.8.870">
    <property type="entry name" value="Alpha-glycerophosphate oxidase, cap domain"/>
    <property type="match status" value="1"/>
</dbReference>
<keyword evidence="4" id="KW-0274">FAD</keyword>
<dbReference type="SUPFAM" id="SSF51905">
    <property type="entry name" value="FAD/NAD(P)-binding domain"/>
    <property type="match status" value="1"/>
</dbReference>
<evidence type="ECO:0000259" key="8">
    <source>
        <dbReference type="Pfam" id="PF16901"/>
    </source>
</evidence>
<name>Q3IK60_PSET1</name>
<keyword evidence="3 6" id="KW-0285">Flavoprotein</keyword>
<dbReference type="Gene3D" id="6.10.250.1890">
    <property type="match status" value="1"/>
</dbReference>
<evidence type="ECO:0000256" key="2">
    <source>
        <dbReference type="ARBA" id="ARBA00007330"/>
    </source>
</evidence>
<sequence length="512" mass="57535">MPSLKLIKRYSVKLLDNEYDLLVIGGGVNGTGIAADAAGRGLKVLLCEQNDLASATSSSSSKLIHGGLRYLEHYQFRLVKEALKEREVLLKNAPHIMWPLSFRLPHQAHLRPYWMIRIGLFIYDHLAKRITLPASKSIKFTRDSILNNTITRGFEYADGWVDDSRLVILNALAAQQKGATILSRTRCIKAVRNNNNWSVTLEQQGSKKQCSIVAKGVVNAAGPWVASLFDEVITGPSPHNIRLVKGSHIIVPRIHTEPQAYILQNKDQRIIFVTPFEDDYSLIGTTDEEYSDNIADVKISDKEVDYLISITNNYFKKQLTHNDIVHTFSGVRPLLDDNSCDAQAVTRDYKLILSSNNNQAPLLSVFGGKITTYRKLAENAVNELASFYPHMGQTWTKNTPLPGGDFSSKVVLKQQLQVKYAWLPEFILNRFIRSYGTGTYTLLTDAQSVADLGQHFGHGLYATEVNYLVNSEWASSAEDILWRRSKLGLRFNTEQITALSQYIQNYNGSIPL</sequence>
<dbReference type="STRING" id="326442.PSHAa0189"/>
<dbReference type="GO" id="GO:0004368">
    <property type="term" value="F:glycerol-3-phosphate dehydrogenase (quinone) activity"/>
    <property type="evidence" value="ECO:0007669"/>
    <property type="project" value="UniProtKB-EC"/>
</dbReference>
<dbReference type="AlphaFoldDB" id="Q3IK60"/>
<dbReference type="PANTHER" id="PTHR11985">
    <property type="entry name" value="GLYCEROL-3-PHOSPHATE DEHYDROGENASE"/>
    <property type="match status" value="1"/>
</dbReference>
<evidence type="ECO:0000256" key="3">
    <source>
        <dbReference type="ARBA" id="ARBA00022630"/>
    </source>
</evidence>
<comment type="similarity">
    <text evidence="2 6">Belongs to the FAD-dependent glycerol-3-phosphate dehydrogenase family.</text>
</comment>
<dbReference type="InterPro" id="IPR006076">
    <property type="entry name" value="FAD-dep_OxRdtase"/>
</dbReference>
<dbReference type="InterPro" id="IPR000447">
    <property type="entry name" value="G3P_DH_FAD-dep"/>
</dbReference>
<evidence type="ECO:0000256" key="5">
    <source>
        <dbReference type="ARBA" id="ARBA00023002"/>
    </source>
</evidence>
<evidence type="ECO:0000313" key="9">
    <source>
        <dbReference type="EMBL" id="CAI85292.1"/>
    </source>
</evidence>
<dbReference type="PRINTS" id="PR01001">
    <property type="entry name" value="FADG3PDH"/>
</dbReference>
<dbReference type="Proteomes" id="UP000006843">
    <property type="component" value="Chromosome I"/>
</dbReference>
<comment type="cofactor">
    <cofactor evidence="1 6">
        <name>FAD</name>
        <dbReference type="ChEBI" id="CHEBI:57692"/>
    </cofactor>
</comment>
<evidence type="ECO:0000259" key="7">
    <source>
        <dbReference type="Pfam" id="PF01266"/>
    </source>
</evidence>
<dbReference type="Pfam" id="PF16901">
    <property type="entry name" value="DAO_C"/>
    <property type="match status" value="1"/>
</dbReference>
<dbReference type="PANTHER" id="PTHR11985:SF15">
    <property type="entry name" value="GLYCEROL-3-PHOSPHATE DEHYDROGENASE, MITOCHONDRIAL"/>
    <property type="match status" value="1"/>
</dbReference>
<dbReference type="PROSITE" id="PS00977">
    <property type="entry name" value="FAD_G3PDH_1"/>
    <property type="match status" value="1"/>
</dbReference>
<dbReference type="Pfam" id="PF01266">
    <property type="entry name" value="DAO"/>
    <property type="match status" value="1"/>
</dbReference>
<dbReference type="EC" id="1.1.5.3" evidence="6"/>
<accession>Q3IK60</accession>
<evidence type="ECO:0000313" key="10">
    <source>
        <dbReference type="Proteomes" id="UP000006843"/>
    </source>
</evidence>
<protein>
    <recommendedName>
        <fullName evidence="6">Glycerol-3-phosphate dehydrogenase</fullName>
        <ecNumber evidence="6">1.1.5.3</ecNumber>
    </recommendedName>
</protein>
<dbReference type="InterPro" id="IPR031656">
    <property type="entry name" value="DAO_C"/>
</dbReference>
<dbReference type="HOGENOM" id="CLU_015740_5_0_6"/>
<evidence type="ECO:0000256" key="1">
    <source>
        <dbReference type="ARBA" id="ARBA00001974"/>
    </source>
</evidence>
<dbReference type="Gene3D" id="3.30.9.10">
    <property type="entry name" value="D-Amino Acid Oxidase, subunit A, domain 2"/>
    <property type="match status" value="1"/>
</dbReference>